<dbReference type="SUPFAM" id="SSF63520">
    <property type="entry name" value="PTS-regulatory domain, PRD"/>
    <property type="match status" value="2"/>
</dbReference>
<dbReference type="InterPro" id="IPR036390">
    <property type="entry name" value="WH_DNA-bd_sf"/>
</dbReference>
<dbReference type="GO" id="GO:0009401">
    <property type="term" value="P:phosphoenolpyruvate-dependent sugar phosphotransferase system"/>
    <property type="evidence" value="ECO:0007669"/>
    <property type="project" value="InterPro"/>
</dbReference>
<dbReference type="PROSITE" id="PS51094">
    <property type="entry name" value="PTS_EIIA_TYPE_2"/>
    <property type="match status" value="1"/>
</dbReference>
<reference evidence="9 10" key="1">
    <citation type="submission" date="2018-05" db="EMBL/GenBank/DDBJ databases">
        <title>Genomic Encyclopedia of Type Strains, Phase IV (KMG-IV): sequencing the most valuable type-strain genomes for metagenomic binning, comparative biology and taxonomic classification.</title>
        <authorList>
            <person name="Goeker M."/>
        </authorList>
    </citation>
    <scope>NUCLEOTIDE SEQUENCE [LARGE SCALE GENOMIC DNA]</scope>
    <source>
        <strain evidence="9 10">JC118</strain>
    </source>
</reference>
<keyword evidence="10" id="KW-1185">Reference proteome</keyword>
<dbReference type="InterPro" id="IPR013011">
    <property type="entry name" value="PTS_EIIB_2"/>
</dbReference>
<dbReference type="InterPro" id="IPR036634">
    <property type="entry name" value="PRD_sf"/>
</dbReference>
<proteinExistence type="predicted"/>
<dbReference type="EMBL" id="QJKH01000006">
    <property type="protein sequence ID" value="PXX79100.1"/>
    <property type="molecule type" value="Genomic_DNA"/>
</dbReference>
<dbReference type="PANTHER" id="PTHR30185">
    <property type="entry name" value="CRYPTIC BETA-GLUCOSIDE BGL OPERON ANTITERMINATOR"/>
    <property type="match status" value="1"/>
</dbReference>
<evidence type="ECO:0000313" key="9">
    <source>
        <dbReference type="EMBL" id="PXX79100.1"/>
    </source>
</evidence>
<dbReference type="SUPFAM" id="SSF55804">
    <property type="entry name" value="Phoshotransferase/anion transport protein"/>
    <property type="match status" value="1"/>
</dbReference>
<dbReference type="Proteomes" id="UP000247612">
    <property type="component" value="Unassembled WGS sequence"/>
</dbReference>
<keyword evidence="2" id="KW-0677">Repeat</keyword>
<evidence type="ECO:0000256" key="4">
    <source>
        <dbReference type="ARBA" id="ARBA00023159"/>
    </source>
</evidence>
<dbReference type="InterPro" id="IPR007737">
    <property type="entry name" value="Mga_HTH"/>
</dbReference>
<dbReference type="STRING" id="1034346.GCA_000313565_01273"/>
<evidence type="ECO:0000256" key="2">
    <source>
        <dbReference type="ARBA" id="ARBA00022737"/>
    </source>
</evidence>
<dbReference type="Pfam" id="PF08279">
    <property type="entry name" value="HTH_11"/>
    <property type="match status" value="1"/>
</dbReference>
<dbReference type="InterPro" id="IPR036095">
    <property type="entry name" value="PTS_EIIB-like_sf"/>
</dbReference>
<dbReference type="Gene3D" id="3.40.930.10">
    <property type="entry name" value="Mannitol-specific EII, Chain A"/>
    <property type="match status" value="1"/>
</dbReference>
<keyword evidence="4" id="KW-0010">Activator</keyword>
<dbReference type="Pfam" id="PF05043">
    <property type="entry name" value="Mga"/>
    <property type="match status" value="1"/>
</dbReference>
<evidence type="ECO:0000313" key="10">
    <source>
        <dbReference type="Proteomes" id="UP000247612"/>
    </source>
</evidence>
<dbReference type="GO" id="GO:0008982">
    <property type="term" value="F:protein-N(PI)-phosphohistidine-sugar phosphotransferase activity"/>
    <property type="evidence" value="ECO:0007669"/>
    <property type="project" value="InterPro"/>
</dbReference>
<keyword evidence="1" id="KW-0808">Transferase</keyword>
<dbReference type="Gene3D" id="1.10.10.10">
    <property type="entry name" value="Winged helix-like DNA-binding domain superfamily/Winged helix DNA-binding domain"/>
    <property type="match status" value="1"/>
</dbReference>
<gene>
    <name evidence="9" type="ORF">DES51_106219</name>
</gene>
<dbReference type="GO" id="GO:0006355">
    <property type="term" value="P:regulation of DNA-templated transcription"/>
    <property type="evidence" value="ECO:0007669"/>
    <property type="project" value="InterPro"/>
</dbReference>
<feature type="domain" description="PTS EIIA type-2" evidence="6">
    <location>
        <begin position="493"/>
        <end position="632"/>
    </location>
</feature>
<dbReference type="InterPro" id="IPR011608">
    <property type="entry name" value="PRD"/>
</dbReference>
<feature type="domain" description="PTS EIIB type-2" evidence="7">
    <location>
        <begin position="399"/>
        <end position="490"/>
    </location>
</feature>
<name>A0A318KNB5_9FIRM</name>
<dbReference type="PROSITE" id="PS51372">
    <property type="entry name" value="PRD_2"/>
    <property type="match status" value="2"/>
</dbReference>
<dbReference type="PANTHER" id="PTHR30185:SF13">
    <property type="entry name" value="LICABCH OPERON REGULATOR-RELATED"/>
    <property type="match status" value="1"/>
</dbReference>
<dbReference type="InterPro" id="IPR013196">
    <property type="entry name" value="HTH_11"/>
</dbReference>
<evidence type="ECO:0000256" key="1">
    <source>
        <dbReference type="ARBA" id="ARBA00022679"/>
    </source>
</evidence>
<accession>A0A318KNB5</accession>
<dbReference type="InterPro" id="IPR050661">
    <property type="entry name" value="BglG_antiterminators"/>
</dbReference>
<evidence type="ECO:0000259" key="7">
    <source>
        <dbReference type="PROSITE" id="PS51099"/>
    </source>
</evidence>
<evidence type="ECO:0000256" key="5">
    <source>
        <dbReference type="ARBA" id="ARBA00023163"/>
    </source>
</evidence>
<dbReference type="Gene3D" id="1.10.1790.10">
    <property type="entry name" value="PRD domain"/>
    <property type="match status" value="2"/>
</dbReference>
<dbReference type="Pfam" id="PF00359">
    <property type="entry name" value="PTS_EIIA_2"/>
    <property type="match status" value="1"/>
</dbReference>
<dbReference type="AlphaFoldDB" id="A0A318KNB5"/>
<evidence type="ECO:0000259" key="6">
    <source>
        <dbReference type="PROSITE" id="PS51094"/>
    </source>
</evidence>
<protein>
    <submittedName>
        <fullName evidence="9">Lichenan operon transcriptional antiterminator</fullName>
    </submittedName>
</protein>
<dbReference type="CDD" id="cd05568">
    <property type="entry name" value="PTS_IIB_bgl_like"/>
    <property type="match status" value="1"/>
</dbReference>
<dbReference type="SUPFAM" id="SSF46785">
    <property type="entry name" value="Winged helix' DNA-binding domain"/>
    <property type="match status" value="1"/>
</dbReference>
<dbReference type="InterPro" id="IPR016152">
    <property type="entry name" value="PTrfase/Anion_transptr"/>
</dbReference>
<dbReference type="Pfam" id="PF00874">
    <property type="entry name" value="PRD"/>
    <property type="match status" value="2"/>
</dbReference>
<feature type="domain" description="PRD" evidence="8">
    <location>
        <begin position="287"/>
        <end position="394"/>
    </location>
</feature>
<dbReference type="SUPFAM" id="SSF52794">
    <property type="entry name" value="PTS system IIB component-like"/>
    <property type="match status" value="1"/>
</dbReference>
<organism evidence="9 10">
    <name type="scientific">Dielma fastidiosa</name>
    <dbReference type="NCBI Taxonomy" id="1034346"/>
    <lineage>
        <taxon>Bacteria</taxon>
        <taxon>Bacillati</taxon>
        <taxon>Bacillota</taxon>
        <taxon>Erysipelotrichia</taxon>
        <taxon>Erysipelotrichales</taxon>
        <taxon>Erysipelotrichaceae</taxon>
        <taxon>Dielma</taxon>
    </lineage>
</organism>
<comment type="caution">
    <text evidence="9">The sequence shown here is derived from an EMBL/GenBank/DDBJ whole genome shotgun (WGS) entry which is preliminary data.</text>
</comment>
<evidence type="ECO:0000256" key="3">
    <source>
        <dbReference type="ARBA" id="ARBA00023015"/>
    </source>
</evidence>
<evidence type="ECO:0000259" key="8">
    <source>
        <dbReference type="PROSITE" id="PS51372"/>
    </source>
</evidence>
<dbReference type="RefSeq" id="WP_022937588.1">
    <property type="nucleotide sequence ID" value="NZ_CABKRQ010000003.1"/>
</dbReference>
<sequence>MNQERRLNILLHELLENHEPMTIKDLSLRLNVSYKTVQNDLMQLKRELSTKGAHIESKRSIGIHLIIDDEHRFNSFLKSVVIQREDANRDENIEIQLTYFLLTTKNYIKIDELTDIYYFSRAKISSVLNKINKSFMKYHLEIVSKPFYGMKIEGKERDRRRYIQSIYSSYISNEQLNQYEKLLAMNQIKQILKRHELSMSSTSLDSIRIYMVIAMYRMQKNCYIGMDVAELSYCCEMKEFAAASELAKLMEDKNHDPVPIDEIAYLTQLLSGNQKYSQDKYQKFEESIHFDLDRLIKKIFHRINDLFAKDFSKDFELYISLGLHMIPLISRIRFNFGIKNPYVSDIKKTYPLAYEIAVEAAMVLEEEFDMGLDEDEIGYLALHFNLALEREKLQIINLKKILIICSTGGGMANLLAFKVSSNFAKYISKIDTADLHEVSEKNLDEYDYVLTTVPLPYELQKPVLQISHMLSSNDIGNINSFFDAQKESWGLIDILSPEDFMTDIKGENKHEIINAIVLRLKLNHQLQEDFYEQTLRREALFSTEIDNKIAFPHPLVQETNETFMSVTILNKPVFWTHDYVQVILIGNVKKGDGAKAQRMYEEFAKLVSSKESILTLIKNPTYQTLFNEIEKQGEH</sequence>
<dbReference type="PROSITE" id="PS51099">
    <property type="entry name" value="PTS_EIIB_TYPE_2"/>
    <property type="match status" value="1"/>
</dbReference>
<dbReference type="Gene3D" id="3.40.50.2300">
    <property type="match status" value="1"/>
</dbReference>
<dbReference type="InterPro" id="IPR002178">
    <property type="entry name" value="PTS_EIIA_type-2_dom"/>
</dbReference>
<dbReference type="InterPro" id="IPR036388">
    <property type="entry name" value="WH-like_DNA-bd_sf"/>
</dbReference>
<keyword evidence="3" id="KW-0805">Transcription regulation</keyword>
<feature type="domain" description="PRD" evidence="8">
    <location>
        <begin position="163"/>
        <end position="280"/>
    </location>
</feature>
<keyword evidence="5" id="KW-0804">Transcription</keyword>